<reference evidence="1" key="1">
    <citation type="submission" date="2021-07" db="EMBL/GenBank/DDBJ databases">
        <authorList>
            <person name="Durling M."/>
        </authorList>
    </citation>
    <scope>NUCLEOTIDE SEQUENCE</scope>
</reference>
<proteinExistence type="predicted"/>
<dbReference type="EMBL" id="CAJVRL010000060">
    <property type="protein sequence ID" value="CAG8955136.1"/>
    <property type="molecule type" value="Genomic_DNA"/>
</dbReference>
<sequence>MVSVVTEPRGQFVTVAGHLVTVPVFVVYKVEVVSGKSSLMTVDEVGSGNSSLMTVDGFEAPDEVGSGKSSLMTVDEVGSGNSSLMTVDGFEAPDEVGSGKSSLMTVDEVGSGNSSLITVDGFEARDEVGSGKSSLMTVDGCEALDEVKVGLEVTFPYGGVKVGNLDDSVALEEDFELEELRIERLDGMAELPVDVVDRLGVAKLDTPDDFEVWRLEVTVALEELKVKFPELDELGNVETELLVWLRVGVNVRELGESTLLETAEEDKDGDTEDVVENDEALLLEEAKAVDDRLDEVTASLELVEEDDIAVLVANEAVDMLDKVETSLDEGSAVLLADDTLVIDGVAISLELADDVEIAELLVDEALVLNEVGISLELEELRIVLVTGTLDDVLNGSREDDAVDEVAEIVVDVTGQADKADGGEIPFNESLITE</sequence>
<comment type="caution">
    <text evidence="1">The sequence shown here is derived from an EMBL/GenBank/DDBJ whole genome shotgun (WGS) entry which is preliminary data.</text>
</comment>
<dbReference type="Proteomes" id="UP000696280">
    <property type="component" value="Unassembled WGS sequence"/>
</dbReference>
<protein>
    <submittedName>
        <fullName evidence="1">Uncharacterized protein</fullName>
    </submittedName>
</protein>
<keyword evidence="2" id="KW-1185">Reference proteome</keyword>
<evidence type="ECO:0000313" key="1">
    <source>
        <dbReference type="EMBL" id="CAG8955136.1"/>
    </source>
</evidence>
<organism evidence="1 2">
    <name type="scientific">Hymenoscyphus fraxineus</name>
    <dbReference type="NCBI Taxonomy" id="746836"/>
    <lineage>
        <taxon>Eukaryota</taxon>
        <taxon>Fungi</taxon>
        <taxon>Dikarya</taxon>
        <taxon>Ascomycota</taxon>
        <taxon>Pezizomycotina</taxon>
        <taxon>Leotiomycetes</taxon>
        <taxon>Helotiales</taxon>
        <taxon>Helotiaceae</taxon>
        <taxon>Hymenoscyphus</taxon>
    </lineage>
</organism>
<dbReference type="AlphaFoldDB" id="A0A9N9KWG9"/>
<name>A0A9N9KWG9_9HELO</name>
<gene>
    <name evidence="1" type="ORF">HYFRA_00007151</name>
</gene>
<evidence type="ECO:0000313" key="2">
    <source>
        <dbReference type="Proteomes" id="UP000696280"/>
    </source>
</evidence>
<accession>A0A9N9KWG9</accession>